<accession>A0A328FCD2</accession>
<protein>
    <submittedName>
        <fullName evidence="4">Acyltransferase</fullName>
    </submittedName>
</protein>
<keyword evidence="1" id="KW-0812">Transmembrane</keyword>
<dbReference type="SMART" id="SM00563">
    <property type="entry name" value="PlsC"/>
    <property type="match status" value="1"/>
</dbReference>
<organism evidence="4 5">
    <name type="scientific">Desulfobacter hydrogenophilus</name>
    <dbReference type="NCBI Taxonomy" id="2291"/>
    <lineage>
        <taxon>Bacteria</taxon>
        <taxon>Pseudomonadati</taxon>
        <taxon>Thermodesulfobacteriota</taxon>
        <taxon>Desulfobacteria</taxon>
        <taxon>Desulfobacterales</taxon>
        <taxon>Desulfobacteraceae</taxon>
        <taxon>Desulfobacter</taxon>
    </lineage>
</organism>
<evidence type="ECO:0000259" key="2">
    <source>
        <dbReference type="SMART" id="SM00563"/>
    </source>
</evidence>
<evidence type="ECO:0000256" key="1">
    <source>
        <dbReference type="SAM" id="Phobius"/>
    </source>
</evidence>
<dbReference type="GO" id="GO:0016746">
    <property type="term" value="F:acyltransferase activity"/>
    <property type="evidence" value="ECO:0007669"/>
    <property type="project" value="UniProtKB-KW"/>
</dbReference>
<feature type="domain" description="Phospholipid/glycerol acyltransferase" evidence="2">
    <location>
        <begin position="89"/>
        <end position="231"/>
    </location>
</feature>
<dbReference type="PANTHER" id="PTHR10983:SF16">
    <property type="entry name" value="LYSOCARDIOLIPIN ACYLTRANSFERASE 1"/>
    <property type="match status" value="1"/>
</dbReference>
<reference evidence="4 5" key="1">
    <citation type="submission" date="2018-06" db="EMBL/GenBank/DDBJ databases">
        <title>Complete Genome Sequence of Desulfobacter hydrogenophilus (DSM3380).</title>
        <authorList>
            <person name="Marietou A."/>
            <person name="Schreiber L."/>
            <person name="Marshall I."/>
            <person name="Jorgensen B."/>
        </authorList>
    </citation>
    <scope>NUCLEOTIDE SEQUENCE [LARGE SCALE GENOMIC DNA]</scope>
    <source>
        <strain evidence="4 5">DSM 3380</strain>
    </source>
</reference>
<dbReference type="EMBL" id="QLNI01000028">
    <property type="protein sequence ID" value="RAM01370.1"/>
    <property type="molecule type" value="Genomic_DNA"/>
</dbReference>
<proteinExistence type="predicted"/>
<dbReference type="Proteomes" id="UP000248798">
    <property type="component" value="Unassembled WGS sequence"/>
</dbReference>
<dbReference type="Pfam" id="PF01553">
    <property type="entry name" value="Acyltransferase"/>
    <property type="match status" value="1"/>
</dbReference>
<sequence length="316" mass="36797">MLDFLPTPVKGVLSFIGYLINTLCLTVPLILTSFLKFVLPFKGVIVLLDKIIIWLATLWISINGVNCDLFNRIDWQVKGLTQLKKKDWYLVISNHQSWVDILVLQKIFNRKIPMLKFFLKKELIWVPFLGLAWWALDFPFMKRYSKKFLEANPHLKGKDLEQTRKACEKFKHTPVSVMNFVEGTRFTPEKHECQNSPFERLLLPRAGGIAFVLSSMGEYLHHIVNVAIVYPGGVPTFWDYISGKTKQIIVDVDVFPVGEQMIGDYFNNDVYKKQFCDWLNKIWQEKDEKLKKLLLCESADRPSAWLGQSHIKKIKN</sequence>
<dbReference type="NCBIfam" id="NF010621">
    <property type="entry name" value="PRK14014.1"/>
    <property type="match status" value="1"/>
</dbReference>
<dbReference type="AlphaFoldDB" id="A0A328FCD2"/>
<keyword evidence="1" id="KW-0472">Membrane</keyword>
<dbReference type="CDD" id="cd07990">
    <property type="entry name" value="LPLAT_LCLAT1-like"/>
    <property type="match status" value="1"/>
</dbReference>
<gene>
    <name evidence="4" type="ORF">DO021_14200</name>
    <name evidence="3" type="ORF">EYB58_19225</name>
</gene>
<dbReference type="InterPro" id="IPR002123">
    <property type="entry name" value="Plipid/glycerol_acylTrfase"/>
</dbReference>
<feature type="transmembrane region" description="Helical" evidence="1">
    <location>
        <begin position="43"/>
        <end position="62"/>
    </location>
</feature>
<dbReference type="PANTHER" id="PTHR10983">
    <property type="entry name" value="1-ACYLGLYCEROL-3-PHOSPHATE ACYLTRANSFERASE-RELATED"/>
    <property type="match status" value="1"/>
</dbReference>
<evidence type="ECO:0000313" key="4">
    <source>
        <dbReference type="EMBL" id="RAM01370.1"/>
    </source>
</evidence>
<evidence type="ECO:0000313" key="3">
    <source>
        <dbReference type="EMBL" id="QBH14862.1"/>
    </source>
</evidence>
<keyword evidence="4" id="KW-0808">Transferase</keyword>
<feature type="transmembrane region" description="Helical" evidence="1">
    <location>
        <begin position="123"/>
        <end position="140"/>
    </location>
</feature>
<dbReference type="OrthoDB" id="319710at2"/>
<dbReference type="SUPFAM" id="SSF69593">
    <property type="entry name" value="Glycerol-3-phosphate (1)-acyltransferase"/>
    <property type="match status" value="1"/>
</dbReference>
<name>A0A328FCD2_9BACT</name>
<feature type="transmembrane region" description="Helical" evidence="1">
    <location>
        <begin position="12"/>
        <end position="31"/>
    </location>
</feature>
<dbReference type="EMBL" id="CP036313">
    <property type="protein sequence ID" value="QBH14862.1"/>
    <property type="molecule type" value="Genomic_DNA"/>
</dbReference>
<keyword evidence="4" id="KW-0012">Acyltransferase</keyword>
<reference evidence="3 6" key="2">
    <citation type="submission" date="2019-02" db="EMBL/GenBank/DDBJ databases">
        <title>Complete genome sequence of Desulfobacter hydrogenophilus AcRS1.</title>
        <authorList>
            <person name="Marietou A."/>
            <person name="Lund M.B."/>
            <person name="Marshall I.P.G."/>
            <person name="Schreiber L."/>
            <person name="Jorgensen B."/>
        </authorList>
    </citation>
    <scope>NUCLEOTIDE SEQUENCE [LARGE SCALE GENOMIC DNA]</scope>
    <source>
        <strain evidence="3 6">AcRS1</strain>
    </source>
</reference>
<dbReference type="RefSeq" id="WP_111957811.1">
    <property type="nucleotide sequence ID" value="NZ_CP036313.1"/>
</dbReference>
<keyword evidence="6" id="KW-1185">Reference proteome</keyword>
<evidence type="ECO:0000313" key="6">
    <source>
        <dbReference type="Proteomes" id="UP000293902"/>
    </source>
</evidence>
<dbReference type="Proteomes" id="UP000293902">
    <property type="component" value="Chromosome"/>
</dbReference>
<evidence type="ECO:0000313" key="5">
    <source>
        <dbReference type="Proteomes" id="UP000248798"/>
    </source>
</evidence>
<keyword evidence="1" id="KW-1133">Transmembrane helix</keyword>